<protein>
    <submittedName>
        <fullName evidence="1">Uncharacterized protein</fullName>
    </submittedName>
</protein>
<gene>
    <name evidence="1" type="ORF">RIMI_LOCUS15520678</name>
</gene>
<reference evidence="1" key="1">
    <citation type="submission" date="2023-07" db="EMBL/GenBank/DDBJ databases">
        <authorList>
            <person name="Stuckert A."/>
        </authorList>
    </citation>
    <scope>NUCLEOTIDE SEQUENCE</scope>
</reference>
<dbReference type="Gene3D" id="3.30.420.40">
    <property type="match status" value="1"/>
</dbReference>
<dbReference type="EMBL" id="CAUEEQ010041821">
    <property type="protein sequence ID" value="CAJ0956417.1"/>
    <property type="molecule type" value="Genomic_DNA"/>
</dbReference>
<organism evidence="1 2">
    <name type="scientific">Ranitomeya imitator</name>
    <name type="common">mimic poison frog</name>
    <dbReference type="NCBI Taxonomy" id="111125"/>
    <lineage>
        <taxon>Eukaryota</taxon>
        <taxon>Metazoa</taxon>
        <taxon>Chordata</taxon>
        <taxon>Craniata</taxon>
        <taxon>Vertebrata</taxon>
        <taxon>Euteleostomi</taxon>
        <taxon>Amphibia</taxon>
        <taxon>Batrachia</taxon>
        <taxon>Anura</taxon>
        <taxon>Neobatrachia</taxon>
        <taxon>Hyloidea</taxon>
        <taxon>Dendrobatidae</taxon>
        <taxon>Dendrobatinae</taxon>
        <taxon>Ranitomeya</taxon>
    </lineage>
</organism>
<evidence type="ECO:0000313" key="2">
    <source>
        <dbReference type="Proteomes" id="UP001176940"/>
    </source>
</evidence>
<dbReference type="Proteomes" id="UP001176940">
    <property type="component" value="Unassembled WGS sequence"/>
</dbReference>
<dbReference type="Pfam" id="PF00022">
    <property type="entry name" value="Actin"/>
    <property type="match status" value="1"/>
</dbReference>
<keyword evidence="2" id="KW-1185">Reference proteome</keyword>
<sequence length="121" mass="13071">MAVGGNALYSPCDAADSKPITAMPFSKMVWPTATILQGIAKKSLIISNKSSTEVVNKIEQKDVKETRAVIIDIGTRSCKIGYAGEPKPSFVVSSTLGIPLRETSKTGDNWKEHFIGNEKET</sequence>
<name>A0ABN9M1C7_9NEOB</name>
<evidence type="ECO:0000313" key="1">
    <source>
        <dbReference type="EMBL" id="CAJ0956417.1"/>
    </source>
</evidence>
<comment type="caution">
    <text evidence="1">The sequence shown here is derived from an EMBL/GenBank/DDBJ whole genome shotgun (WGS) entry which is preliminary data.</text>
</comment>
<dbReference type="InterPro" id="IPR004000">
    <property type="entry name" value="Actin"/>
</dbReference>
<dbReference type="InterPro" id="IPR043129">
    <property type="entry name" value="ATPase_NBD"/>
</dbReference>
<accession>A0ABN9M1C7</accession>
<proteinExistence type="predicted"/>
<dbReference type="SUPFAM" id="SSF53067">
    <property type="entry name" value="Actin-like ATPase domain"/>
    <property type="match status" value="1"/>
</dbReference>